<evidence type="ECO:0000259" key="5">
    <source>
        <dbReference type="Pfam" id="PF20772"/>
    </source>
</evidence>
<comment type="caution">
    <text evidence="6">The sequence shown here is derived from an EMBL/GenBank/DDBJ whole genome shotgun (WGS) entry which is preliminary data.</text>
</comment>
<evidence type="ECO:0008006" key="8">
    <source>
        <dbReference type="Google" id="ProtNLM"/>
    </source>
</evidence>
<protein>
    <recommendedName>
        <fullName evidence="8">Transcriptional regulatory protein</fullName>
    </recommendedName>
</protein>
<dbReference type="GO" id="GO:0005739">
    <property type="term" value="C:mitochondrion"/>
    <property type="evidence" value="ECO:0007669"/>
    <property type="project" value="UniProtKB-SubCell"/>
</dbReference>
<name>A0A8H5BVT5_9AGAR</name>
<evidence type="ECO:0000256" key="1">
    <source>
        <dbReference type="ARBA" id="ARBA00004173"/>
    </source>
</evidence>
<dbReference type="Pfam" id="PF01709">
    <property type="entry name" value="Transcrip_reg"/>
    <property type="match status" value="1"/>
</dbReference>
<evidence type="ECO:0000256" key="2">
    <source>
        <dbReference type="ARBA" id="ARBA00008724"/>
    </source>
</evidence>
<accession>A0A8H5BVT5</accession>
<feature type="domain" description="TACO1/YebC-like N-terminal" evidence="5">
    <location>
        <begin position="35"/>
        <end position="106"/>
    </location>
</feature>
<feature type="compositionally biased region" description="Acidic residues" evidence="3">
    <location>
        <begin position="251"/>
        <end position="260"/>
    </location>
</feature>
<proteinExistence type="inferred from homology"/>
<organism evidence="6 7">
    <name type="scientific">Psilocybe cf. subviscida</name>
    <dbReference type="NCBI Taxonomy" id="2480587"/>
    <lineage>
        <taxon>Eukaryota</taxon>
        <taxon>Fungi</taxon>
        <taxon>Dikarya</taxon>
        <taxon>Basidiomycota</taxon>
        <taxon>Agaricomycotina</taxon>
        <taxon>Agaricomycetes</taxon>
        <taxon>Agaricomycetidae</taxon>
        <taxon>Agaricales</taxon>
        <taxon>Agaricineae</taxon>
        <taxon>Strophariaceae</taxon>
        <taxon>Psilocybe</taxon>
    </lineage>
</organism>
<comment type="similarity">
    <text evidence="2">Belongs to the TACO1 family.</text>
</comment>
<feature type="region of interest" description="Disordered" evidence="3">
    <location>
        <begin position="243"/>
        <end position="265"/>
    </location>
</feature>
<reference evidence="6 7" key="1">
    <citation type="journal article" date="2020" name="ISME J.">
        <title>Uncovering the hidden diversity of litter-decomposition mechanisms in mushroom-forming fungi.</title>
        <authorList>
            <person name="Floudas D."/>
            <person name="Bentzer J."/>
            <person name="Ahren D."/>
            <person name="Johansson T."/>
            <person name="Persson P."/>
            <person name="Tunlid A."/>
        </authorList>
    </citation>
    <scope>NUCLEOTIDE SEQUENCE [LARGE SCALE GENOMIC DNA]</scope>
    <source>
        <strain evidence="6 7">CBS 101986</strain>
    </source>
</reference>
<dbReference type="OrthoDB" id="2017544at2759"/>
<dbReference type="InterPro" id="IPR049083">
    <property type="entry name" value="TACO1_YebC_N"/>
</dbReference>
<evidence type="ECO:0000259" key="4">
    <source>
        <dbReference type="Pfam" id="PF01709"/>
    </source>
</evidence>
<dbReference type="PANTHER" id="PTHR12532">
    <property type="entry name" value="TRANSLATIONAL ACTIVATOR OF CYTOCHROME C OXIDASE 1"/>
    <property type="match status" value="1"/>
</dbReference>
<feature type="domain" description="TACO1/YebC-like second and third" evidence="4">
    <location>
        <begin position="113"/>
        <end position="286"/>
    </location>
</feature>
<gene>
    <name evidence="6" type="ORF">D9619_005982</name>
</gene>
<evidence type="ECO:0000313" key="7">
    <source>
        <dbReference type="Proteomes" id="UP000567179"/>
    </source>
</evidence>
<dbReference type="AlphaFoldDB" id="A0A8H5BVT5"/>
<dbReference type="InterPro" id="IPR017856">
    <property type="entry name" value="Integrase-like_N"/>
</dbReference>
<dbReference type="Pfam" id="PF20772">
    <property type="entry name" value="TACO1_YebC_N"/>
    <property type="match status" value="1"/>
</dbReference>
<comment type="subcellular location">
    <subcellularLocation>
        <location evidence="1">Mitochondrion</location>
    </subcellularLocation>
</comment>
<dbReference type="PANTHER" id="PTHR12532:SF0">
    <property type="entry name" value="TRANSLATIONAL ACTIVATOR OF CYTOCHROME C OXIDASE 1"/>
    <property type="match status" value="1"/>
</dbReference>
<dbReference type="InterPro" id="IPR029072">
    <property type="entry name" value="YebC-like"/>
</dbReference>
<dbReference type="EMBL" id="JAACJJ010000001">
    <property type="protein sequence ID" value="KAF5330485.1"/>
    <property type="molecule type" value="Genomic_DNA"/>
</dbReference>
<keyword evidence="7" id="KW-1185">Reference proteome</keyword>
<sequence length="293" mass="32303">MSSLAKSILRLAPRHLSPPLSRLLSSSSSVCSGHNKWSKIKDKKAAHDSQKSLLYARMNNDIVVAYKRGGSSDPAKNVLLANVLKKAKDQGVPKDNIAKSLARCQKGDDKSGERFTYEALVYGSYGIIIECMTDNVNRTIHNVREVLTKHGARMAPVNFMFNHVGRMTIALEDPEKFLDLMELAMENGAIDIVEASKLDDSDAQSHWLYCKPQDLKALEDAIMKQESAIGVKVETSEIAYVPIPTPGSEAEGTESDLNEGNEERDKVESLVQELDDLDDTLRVWSTLDPGASL</sequence>
<dbReference type="FunFam" id="1.10.10.200:FF:000002">
    <property type="entry name" value="Probable transcriptional regulatory protein CLM62_37755"/>
    <property type="match status" value="1"/>
</dbReference>
<evidence type="ECO:0000313" key="6">
    <source>
        <dbReference type="EMBL" id="KAF5330485.1"/>
    </source>
</evidence>
<dbReference type="HAMAP" id="MF_00693">
    <property type="entry name" value="Transcrip_reg_TACO1"/>
    <property type="match status" value="1"/>
</dbReference>
<dbReference type="Gene3D" id="3.30.70.980">
    <property type="match status" value="2"/>
</dbReference>
<dbReference type="InterPro" id="IPR002876">
    <property type="entry name" value="Transcrip_reg_TACO1-like"/>
</dbReference>
<dbReference type="SUPFAM" id="SSF75625">
    <property type="entry name" value="YebC-like"/>
    <property type="match status" value="1"/>
</dbReference>
<dbReference type="InterPro" id="IPR026564">
    <property type="entry name" value="Transcrip_reg_TACO1-like_dom3"/>
</dbReference>
<dbReference type="Gene3D" id="1.10.10.200">
    <property type="match status" value="1"/>
</dbReference>
<dbReference type="InterPro" id="IPR048300">
    <property type="entry name" value="TACO1_YebC-like_2nd/3rd_dom"/>
</dbReference>
<evidence type="ECO:0000256" key="3">
    <source>
        <dbReference type="SAM" id="MobiDB-lite"/>
    </source>
</evidence>
<dbReference type="Proteomes" id="UP000567179">
    <property type="component" value="Unassembled WGS sequence"/>
</dbReference>